<gene>
    <name evidence="2" type="ORF">O1R50_03325</name>
</gene>
<dbReference type="EMBL" id="JAPZVP010000002">
    <property type="protein sequence ID" value="MDA1358636.1"/>
    <property type="molecule type" value="Genomic_DNA"/>
</dbReference>
<proteinExistence type="predicted"/>
<dbReference type="RefSeq" id="WP_270108442.1">
    <property type="nucleotide sequence ID" value="NZ_JAPZVP010000002.1"/>
</dbReference>
<evidence type="ECO:0000313" key="2">
    <source>
        <dbReference type="EMBL" id="MDA1358636.1"/>
    </source>
</evidence>
<feature type="compositionally biased region" description="Low complexity" evidence="1">
    <location>
        <begin position="103"/>
        <end position="113"/>
    </location>
</feature>
<reference evidence="2" key="1">
    <citation type="submission" date="2022-12" db="EMBL/GenBank/DDBJ databases">
        <title>Gycomyces niveus sp.nov.,a novel actinomycete isolated from soil in Shouguan.</title>
        <authorList>
            <person name="Yang X."/>
        </authorList>
    </citation>
    <scope>NUCLEOTIDE SEQUENCE</scope>
    <source>
        <strain evidence="2">NEAU-A15</strain>
    </source>
</reference>
<comment type="caution">
    <text evidence="2">The sequence shown here is derived from an EMBL/GenBank/DDBJ whole genome shotgun (WGS) entry which is preliminary data.</text>
</comment>
<dbReference type="AlphaFoldDB" id="A0A9X3P6W3"/>
<accession>A0A9X3P6W3</accession>
<keyword evidence="3" id="KW-1185">Reference proteome</keyword>
<protein>
    <submittedName>
        <fullName evidence="2">Uncharacterized protein</fullName>
    </submittedName>
</protein>
<organism evidence="2 3">
    <name type="scientific">Glycomyces luteolus</name>
    <dbReference type="NCBI Taxonomy" id="2670330"/>
    <lineage>
        <taxon>Bacteria</taxon>
        <taxon>Bacillati</taxon>
        <taxon>Actinomycetota</taxon>
        <taxon>Actinomycetes</taxon>
        <taxon>Glycomycetales</taxon>
        <taxon>Glycomycetaceae</taxon>
        <taxon>Glycomyces</taxon>
    </lineage>
</organism>
<name>A0A9X3P6W3_9ACTN</name>
<evidence type="ECO:0000313" key="3">
    <source>
        <dbReference type="Proteomes" id="UP001146067"/>
    </source>
</evidence>
<sequence length="260" mass="27493">MSSIEEASGSVATNADSARELAGSIASSKVLLDSLAARLDAIGVETAAQRTHAAGDRAEELAGHANALADALDSLGQQVEAIKGLLASAIRSGAGKSDRSRSPRTASTASAFAAQEPLPLKGPVASTPPTGIGKRHFFERIRMKSPAKEKNTVVMPGVDTDADIAAIKTGHSTYLRDNLYEVNDRTYGLETPGGGVYPVRGKGFVELDKLEYTALKGLLTYGGNRAKAESDPQIARFSHHMTDKTWETARNVFNQGQERA</sequence>
<dbReference type="Proteomes" id="UP001146067">
    <property type="component" value="Unassembled WGS sequence"/>
</dbReference>
<feature type="region of interest" description="Disordered" evidence="1">
    <location>
        <begin position="93"/>
        <end position="113"/>
    </location>
</feature>
<evidence type="ECO:0000256" key="1">
    <source>
        <dbReference type="SAM" id="MobiDB-lite"/>
    </source>
</evidence>